<evidence type="ECO:0000256" key="3">
    <source>
        <dbReference type="ARBA" id="ARBA00022448"/>
    </source>
</evidence>
<evidence type="ECO:0000313" key="10">
    <source>
        <dbReference type="Proteomes" id="UP000307956"/>
    </source>
</evidence>
<dbReference type="GO" id="GO:1990281">
    <property type="term" value="C:efflux pump complex"/>
    <property type="evidence" value="ECO:0007669"/>
    <property type="project" value="TreeGrafter"/>
</dbReference>
<dbReference type="RefSeq" id="WP_136383797.1">
    <property type="nucleotide sequence ID" value="NZ_SSOD01000003.1"/>
</dbReference>
<feature type="signal peptide" evidence="8">
    <location>
        <begin position="1"/>
        <end position="23"/>
    </location>
</feature>
<sequence length="457" mass="49507">MIRRLTLAPLCAALVLVAANARAAPLPQLWEAAQAHAPLMHSARAARLAGQSRGEQARALWRPDLVISGAAGYADASSLTRGAQFAAPGFGSTGGVRFETDVGHARSGNWSLVLMQPLYSPQRSARQDLLDISATSAELQWQAARQDLMLHLTEAYFSLALAEESLHVLRRQQQAVERILAETRDRFELGDLPVTDTYEAQARAEAVRAQVLAAETELSLRRDALADLTGISLPDGEARLPQTLRQLPPAAPLADWQTRALQRNPQLLLMERQAAAAAREAARHGRLDDARVDLVARVGGEHLSGDGPGGSASARNREAWAGVQFSLPLSTSGLRSAQEREAVHLLDKARADRDLVRQQIDQRMRGAWLGLSTGNARVQALQAGAEASQARLDATRLGLEAGDRSTLDLLNAENEYAAARLALDEARVQLLLHRLQLDALAGGLDESALDWAWEQTR</sequence>
<evidence type="ECO:0000256" key="4">
    <source>
        <dbReference type="ARBA" id="ARBA00022452"/>
    </source>
</evidence>
<dbReference type="Pfam" id="PF02321">
    <property type="entry name" value="OEP"/>
    <property type="match status" value="2"/>
</dbReference>
<keyword evidence="10" id="KW-1185">Reference proteome</keyword>
<evidence type="ECO:0000256" key="7">
    <source>
        <dbReference type="ARBA" id="ARBA00023237"/>
    </source>
</evidence>
<dbReference type="InterPro" id="IPR003423">
    <property type="entry name" value="OMP_efflux"/>
</dbReference>
<evidence type="ECO:0000256" key="6">
    <source>
        <dbReference type="ARBA" id="ARBA00023136"/>
    </source>
</evidence>
<gene>
    <name evidence="9" type="ORF">E6O51_04570</name>
</gene>
<comment type="similarity">
    <text evidence="2">Belongs to the outer membrane factor (OMF) (TC 1.B.17) family.</text>
</comment>
<keyword evidence="4" id="KW-1134">Transmembrane beta strand</keyword>
<dbReference type="Proteomes" id="UP000307956">
    <property type="component" value="Unassembled WGS sequence"/>
</dbReference>
<keyword evidence="8" id="KW-0732">Signal</keyword>
<evidence type="ECO:0000313" key="9">
    <source>
        <dbReference type="EMBL" id="THF63346.1"/>
    </source>
</evidence>
<keyword evidence="6" id="KW-0472">Membrane</keyword>
<evidence type="ECO:0000256" key="5">
    <source>
        <dbReference type="ARBA" id="ARBA00022692"/>
    </source>
</evidence>
<dbReference type="EMBL" id="SSOD01000003">
    <property type="protein sequence ID" value="THF63346.1"/>
    <property type="molecule type" value="Genomic_DNA"/>
</dbReference>
<dbReference type="SUPFAM" id="SSF56954">
    <property type="entry name" value="Outer membrane efflux proteins (OEP)"/>
    <property type="match status" value="1"/>
</dbReference>
<dbReference type="InterPro" id="IPR051906">
    <property type="entry name" value="TolC-like"/>
</dbReference>
<dbReference type="PANTHER" id="PTHR30026:SF20">
    <property type="entry name" value="OUTER MEMBRANE PROTEIN TOLC"/>
    <property type="match status" value="1"/>
</dbReference>
<dbReference type="GO" id="GO:0009279">
    <property type="term" value="C:cell outer membrane"/>
    <property type="evidence" value="ECO:0007669"/>
    <property type="project" value="UniProtKB-SubCell"/>
</dbReference>
<feature type="chain" id="PRO_5020896501" evidence="8">
    <location>
        <begin position="24"/>
        <end position="457"/>
    </location>
</feature>
<keyword evidence="5" id="KW-0812">Transmembrane</keyword>
<evidence type="ECO:0000256" key="2">
    <source>
        <dbReference type="ARBA" id="ARBA00007613"/>
    </source>
</evidence>
<dbReference type="GO" id="GO:0015562">
    <property type="term" value="F:efflux transmembrane transporter activity"/>
    <property type="evidence" value="ECO:0007669"/>
    <property type="project" value="InterPro"/>
</dbReference>
<keyword evidence="7" id="KW-0998">Cell outer membrane</keyword>
<accession>A0A4S4ATY1</accession>
<comment type="subcellular location">
    <subcellularLocation>
        <location evidence="1">Cell outer membrane</location>
    </subcellularLocation>
</comment>
<keyword evidence="3" id="KW-0813">Transport</keyword>
<comment type="caution">
    <text evidence="9">The sequence shown here is derived from an EMBL/GenBank/DDBJ whole genome shotgun (WGS) entry which is preliminary data.</text>
</comment>
<dbReference type="Gene3D" id="1.20.1600.10">
    <property type="entry name" value="Outer membrane efflux proteins (OEP)"/>
    <property type="match status" value="1"/>
</dbReference>
<organism evidence="9 10">
    <name type="scientific">Pseudothauera rhizosphaerae</name>
    <dbReference type="NCBI Taxonomy" id="2565932"/>
    <lineage>
        <taxon>Bacteria</taxon>
        <taxon>Pseudomonadati</taxon>
        <taxon>Pseudomonadota</taxon>
        <taxon>Betaproteobacteria</taxon>
        <taxon>Rhodocyclales</taxon>
        <taxon>Zoogloeaceae</taxon>
        <taxon>Pseudothauera</taxon>
    </lineage>
</organism>
<dbReference type="OrthoDB" id="9813458at2"/>
<dbReference type="AlphaFoldDB" id="A0A4S4ATY1"/>
<dbReference type="PANTHER" id="PTHR30026">
    <property type="entry name" value="OUTER MEMBRANE PROTEIN TOLC"/>
    <property type="match status" value="1"/>
</dbReference>
<reference evidence="9 10" key="1">
    <citation type="submission" date="2019-04" db="EMBL/GenBank/DDBJ databases">
        <title>Azoarcus rhizosphaerae sp. nov. isolated from rhizosphere of Ficus religiosa.</title>
        <authorList>
            <person name="Lin S.-Y."/>
            <person name="Hameed A."/>
            <person name="Hsu Y.-H."/>
            <person name="Young C.-C."/>
        </authorList>
    </citation>
    <scope>NUCLEOTIDE SEQUENCE [LARGE SCALE GENOMIC DNA]</scope>
    <source>
        <strain evidence="9 10">CC-YHH848</strain>
    </source>
</reference>
<proteinExistence type="inferred from homology"/>
<evidence type="ECO:0000256" key="8">
    <source>
        <dbReference type="SAM" id="SignalP"/>
    </source>
</evidence>
<dbReference type="GO" id="GO:0015288">
    <property type="term" value="F:porin activity"/>
    <property type="evidence" value="ECO:0007669"/>
    <property type="project" value="TreeGrafter"/>
</dbReference>
<evidence type="ECO:0000256" key="1">
    <source>
        <dbReference type="ARBA" id="ARBA00004442"/>
    </source>
</evidence>
<protein>
    <submittedName>
        <fullName evidence="9">Transporter</fullName>
    </submittedName>
</protein>
<name>A0A4S4ATY1_9RHOO</name>